<feature type="transmembrane region" description="Helical" evidence="7">
    <location>
        <begin position="129"/>
        <end position="149"/>
    </location>
</feature>
<feature type="transmembrane region" description="Helical" evidence="7">
    <location>
        <begin position="169"/>
        <end position="191"/>
    </location>
</feature>
<dbReference type="PANTHER" id="PTHR33362:SF2">
    <property type="entry name" value="TRAP TRANSPORTER LARGE PERMEASE PROTEIN"/>
    <property type="match status" value="1"/>
</dbReference>
<dbReference type="Pfam" id="PF06808">
    <property type="entry name" value="DctM"/>
    <property type="match status" value="1"/>
</dbReference>
<feature type="transmembrane region" description="Helical" evidence="7">
    <location>
        <begin position="399"/>
        <end position="423"/>
    </location>
</feature>
<keyword evidence="2" id="KW-1003">Cell membrane</keyword>
<evidence type="ECO:0000256" key="2">
    <source>
        <dbReference type="ARBA" id="ARBA00022475"/>
    </source>
</evidence>
<comment type="subcellular location">
    <subcellularLocation>
        <location evidence="1">Cell inner membrane</location>
        <topology evidence="1">Multi-pass membrane protein</topology>
    </subcellularLocation>
</comment>
<evidence type="ECO:0000256" key="1">
    <source>
        <dbReference type="ARBA" id="ARBA00004429"/>
    </source>
</evidence>
<dbReference type="PANTHER" id="PTHR33362">
    <property type="entry name" value="SIALIC ACID TRAP TRANSPORTER PERMEASE PROTEIN SIAT-RELATED"/>
    <property type="match status" value="1"/>
</dbReference>
<dbReference type="InterPro" id="IPR004681">
    <property type="entry name" value="TRAP_DctM"/>
</dbReference>
<reference evidence="9 10" key="1">
    <citation type="submission" date="2017-10" db="EMBL/GenBank/DDBJ databases">
        <title>Novel microbial diversity and functional potential in the marine mammal oral microbiome.</title>
        <authorList>
            <person name="Dudek N.K."/>
            <person name="Sun C.L."/>
            <person name="Burstein D."/>
            <person name="Kantor R.S."/>
            <person name="Aliaga Goltsman D.S."/>
            <person name="Bik E.M."/>
            <person name="Thomas B.C."/>
            <person name="Banfield J.F."/>
            <person name="Relman D.A."/>
        </authorList>
    </citation>
    <scope>NUCLEOTIDE SEQUENCE [LARGE SCALE GENOMIC DNA]</scope>
    <source>
        <strain evidence="9">DOLJORAL78_47_16</strain>
    </source>
</reference>
<evidence type="ECO:0000256" key="3">
    <source>
        <dbReference type="ARBA" id="ARBA00022519"/>
    </source>
</evidence>
<keyword evidence="6 7" id="KW-0472">Membrane</keyword>
<evidence type="ECO:0000256" key="4">
    <source>
        <dbReference type="ARBA" id="ARBA00022692"/>
    </source>
</evidence>
<feature type="transmembrane region" description="Helical" evidence="7">
    <location>
        <begin position="46"/>
        <end position="68"/>
    </location>
</feature>
<proteinExistence type="predicted"/>
<protein>
    <submittedName>
        <fullName evidence="9">C4-dicarboxylate ABC transporter permease</fullName>
    </submittedName>
</protein>
<feature type="transmembrane region" description="Helical" evidence="7">
    <location>
        <begin position="219"/>
        <end position="238"/>
    </location>
</feature>
<comment type="caution">
    <text evidence="9">The sequence shown here is derived from an EMBL/GenBank/DDBJ whole genome shotgun (WGS) entry which is preliminary data.</text>
</comment>
<feature type="transmembrane region" description="Helical" evidence="7">
    <location>
        <begin position="244"/>
        <end position="262"/>
    </location>
</feature>
<sequence length="430" mass="45504">MLIGLFLVLLLLILFGVPVLLAIGAIALGGILIVPDLVPAMFPQKMFTMLDSFSLLAMPYFILAGELMSKGGISKRLIEFSETVVGHLRGGLGMAAVVASMVFAGVSGSSTADTSAIGSILIPSMKEKGYKPGFAASLLATAGTIGPIIPPSMTMIVYGSMAGVSIGGLFLGGIIPGALIGAGLMITIYLHSFSSKFPELRQTTGKFEVMAIIKATGRVWLALIAPLIILGGILGGVFTATEAGVVACFYSFIVTFFVYRSVSFRELPKILVDAAVTTTMVVGIISVAGAFGWLLAYLDFNEIVLTMLMSISSTPIIVLLVLLATMLFLTMFVESLAILIIFVPVAVFVSKQFGFDQYYFGLLMVMATQIGATTPPVAVLLFVATSLAETSYDQTIRYCLPFIATLIAVLLLVVFFPGLVAWIPNHFLGP</sequence>
<evidence type="ECO:0000256" key="5">
    <source>
        <dbReference type="ARBA" id="ARBA00022989"/>
    </source>
</evidence>
<feature type="transmembrane region" description="Helical" evidence="7">
    <location>
        <begin position="303"/>
        <end position="329"/>
    </location>
</feature>
<dbReference type="EMBL" id="PDSK01000026">
    <property type="protein sequence ID" value="PIE36071.1"/>
    <property type="molecule type" value="Genomic_DNA"/>
</dbReference>
<evidence type="ECO:0000256" key="7">
    <source>
        <dbReference type="SAM" id="Phobius"/>
    </source>
</evidence>
<dbReference type="Proteomes" id="UP000230821">
    <property type="component" value="Unassembled WGS sequence"/>
</dbReference>
<dbReference type="PIRSF" id="PIRSF006066">
    <property type="entry name" value="HI0050"/>
    <property type="match status" value="1"/>
</dbReference>
<dbReference type="GO" id="GO:0005886">
    <property type="term" value="C:plasma membrane"/>
    <property type="evidence" value="ECO:0007669"/>
    <property type="project" value="UniProtKB-SubCell"/>
</dbReference>
<organism evidence="9 10">
    <name type="scientific">candidate division KSB3 bacterium</name>
    <dbReference type="NCBI Taxonomy" id="2044937"/>
    <lineage>
        <taxon>Bacteria</taxon>
        <taxon>candidate division KSB3</taxon>
    </lineage>
</organism>
<feature type="transmembrane region" description="Helical" evidence="7">
    <location>
        <begin position="274"/>
        <end position="297"/>
    </location>
</feature>
<keyword evidence="4 7" id="KW-0812">Transmembrane</keyword>
<evidence type="ECO:0000256" key="6">
    <source>
        <dbReference type="ARBA" id="ARBA00023136"/>
    </source>
</evidence>
<feature type="transmembrane region" description="Helical" evidence="7">
    <location>
        <begin position="359"/>
        <end position="387"/>
    </location>
</feature>
<keyword evidence="5 7" id="KW-1133">Transmembrane helix</keyword>
<accession>A0A2G6KK91</accession>
<dbReference type="InterPro" id="IPR010656">
    <property type="entry name" value="DctM"/>
</dbReference>
<feature type="transmembrane region" description="Helical" evidence="7">
    <location>
        <begin position="6"/>
        <end position="34"/>
    </location>
</feature>
<dbReference type="NCBIfam" id="TIGR00786">
    <property type="entry name" value="dctM"/>
    <property type="match status" value="1"/>
</dbReference>
<dbReference type="AlphaFoldDB" id="A0A2G6KK91"/>
<feature type="transmembrane region" description="Helical" evidence="7">
    <location>
        <begin position="88"/>
        <end position="108"/>
    </location>
</feature>
<dbReference type="GO" id="GO:0022857">
    <property type="term" value="F:transmembrane transporter activity"/>
    <property type="evidence" value="ECO:0007669"/>
    <property type="project" value="TreeGrafter"/>
</dbReference>
<feature type="domain" description="TRAP C4-dicarboxylate transport system permease DctM subunit" evidence="8">
    <location>
        <begin position="6"/>
        <end position="419"/>
    </location>
</feature>
<name>A0A2G6KK91_9BACT</name>
<keyword evidence="3" id="KW-0997">Cell inner membrane</keyword>
<evidence type="ECO:0000259" key="8">
    <source>
        <dbReference type="Pfam" id="PF06808"/>
    </source>
</evidence>
<evidence type="ECO:0000313" key="9">
    <source>
        <dbReference type="EMBL" id="PIE36071.1"/>
    </source>
</evidence>
<evidence type="ECO:0000313" key="10">
    <source>
        <dbReference type="Proteomes" id="UP000230821"/>
    </source>
</evidence>
<gene>
    <name evidence="9" type="ORF">CSA56_01635</name>
</gene>